<accession>A0A1G7EVG9</accession>
<dbReference type="Gene3D" id="2.160.10.10">
    <property type="entry name" value="Hexapeptide repeat proteins"/>
    <property type="match status" value="1"/>
</dbReference>
<dbReference type="InterPro" id="IPR011004">
    <property type="entry name" value="Trimer_LpxA-like_sf"/>
</dbReference>
<comment type="similarity">
    <text evidence="1">Belongs to the transferase hexapeptide repeat family.</text>
</comment>
<dbReference type="NCBIfam" id="TIGR03570">
    <property type="entry name" value="NeuD_NnaD"/>
    <property type="match status" value="1"/>
</dbReference>
<proteinExistence type="inferred from homology"/>
<dbReference type="EMBL" id="FNAO01000006">
    <property type="protein sequence ID" value="SDE67658.1"/>
    <property type="molecule type" value="Genomic_DNA"/>
</dbReference>
<protein>
    <submittedName>
        <fullName evidence="5">Sugar O-acyltransferase, sialic acid O-acetyltransferase NeuD family</fullName>
    </submittedName>
</protein>
<dbReference type="InterPro" id="IPR020019">
    <property type="entry name" value="AcTrfase_PglD-like"/>
</dbReference>
<dbReference type="AlphaFoldDB" id="A0A1G7EVG9"/>
<dbReference type="InterPro" id="IPR050179">
    <property type="entry name" value="Trans_hexapeptide_repeat"/>
</dbReference>
<keyword evidence="6" id="KW-1185">Reference proteome</keyword>
<gene>
    <name evidence="5" type="ORF">SAMN05421636_106336</name>
</gene>
<dbReference type="PANTHER" id="PTHR43300:SF7">
    <property type="entry name" value="UDP-N-ACETYLBACILLOSAMINE N-ACETYLTRANSFERASE"/>
    <property type="match status" value="1"/>
</dbReference>
<dbReference type="Proteomes" id="UP000199109">
    <property type="component" value="Unassembled WGS sequence"/>
</dbReference>
<evidence type="ECO:0000313" key="5">
    <source>
        <dbReference type="EMBL" id="SDE67658.1"/>
    </source>
</evidence>
<dbReference type="Pfam" id="PF17836">
    <property type="entry name" value="PglD_N"/>
    <property type="match status" value="1"/>
</dbReference>
<feature type="active site" description="Proton acceptor" evidence="2">
    <location>
        <position position="140"/>
    </location>
</feature>
<evidence type="ECO:0000256" key="1">
    <source>
        <dbReference type="ARBA" id="ARBA00007274"/>
    </source>
</evidence>
<feature type="binding site" evidence="3">
    <location>
        <begin position="10"/>
        <end position="12"/>
    </location>
    <ligand>
        <name>substrate</name>
    </ligand>
</feature>
<feature type="site" description="Increases basicity of active site His" evidence="2">
    <location>
        <position position="141"/>
    </location>
</feature>
<dbReference type="PANTHER" id="PTHR43300">
    <property type="entry name" value="ACETYLTRANSFERASE"/>
    <property type="match status" value="1"/>
</dbReference>
<reference evidence="5 6" key="1">
    <citation type="submission" date="2016-10" db="EMBL/GenBank/DDBJ databases">
        <authorList>
            <person name="de Groot N.N."/>
        </authorList>
    </citation>
    <scope>NUCLEOTIDE SEQUENCE [LARGE SCALE GENOMIC DNA]</scope>
    <source>
        <strain evidence="5 6">DSM 23421</strain>
    </source>
</reference>
<name>A0A1G7EVG9_9FLAO</name>
<dbReference type="Gene3D" id="3.40.50.20">
    <property type="match status" value="1"/>
</dbReference>
<feature type="domain" description="PglD N-terminal" evidence="4">
    <location>
        <begin position="3"/>
        <end position="83"/>
    </location>
</feature>
<dbReference type="InterPro" id="IPR001451">
    <property type="entry name" value="Hexapep"/>
</dbReference>
<dbReference type="SUPFAM" id="SSF51161">
    <property type="entry name" value="Trimeric LpxA-like enzymes"/>
    <property type="match status" value="1"/>
</dbReference>
<dbReference type="InterPro" id="IPR041561">
    <property type="entry name" value="PglD_N"/>
</dbReference>
<dbReference type="STRING" id="641691.SAMN05421636_106336"/>
<feature type="binding site" evidence="3">
    <location>
        <position position="71"/>
    </location>
    <ligand>
        <name>substrate</name>
    </ligand>
</feature>
<dbReference type="GO" id="GO:0016746">
    <property type="term" value="F:acyltransferase activity"/>
    <property type="evidence" value="ECO:0007669"/>
    <property type="project" value="UniProtKB-KW"/>
</dbReference>
<evidence type="ECO:0000313" key="6">
    <source>
        <dbReference type="Proteomes" id="UP000199109"/>
    </source>
</evidence>
<keyword evidence="5" id="KW-0012">Acyltransferase</keyword>
<evidence type="ECO:0000259" key="4">
    <source>
        <dbReference type="Pfam" id="PF17836"/>
    </source>
</evidence>
<sequence length="237" mass="25474">MKNIVIIGASGHGSVILDCIEKEGKFNVMGFIDSFKEKGGKQNGYELLGSEHDLPYLIDMFNLHGGIVAIGDNWTRKNVVERISEIAPNFKFITSIHPKAVIGKDVQIGKGTVIMPGAIVNANSRLGDFCVLNTNATLGHDSFMDNFSSMASGVTAGGCFYLGKFSAVCLGANIIENIRVMDHTVIGAGSLVIKDVRGSEVAYGSPAHKVRKRKAGERYLSGGKRKTPKLSLVARNM</sequence>
<dbReference type="Pfam" id="PF00132">
    <property type="entry name" value="Hexapep"/>
    <property type="match status" value="1"/>
</dbReference>
<dbReference type="OrthoDB" id="9794407at2"/>
<dbReference type="CDD" id="cd03360">
    <property type="entry name" value="LbH_AT_putative"/>
    <property type="match status" value="1"/>
</dbReference>
<organism evidence="5 6">
    <name type="scientific">Pricia antarctica</name>
    <dbReference type="NCBI Taxonomy" id="641691"/>
    <lineage>
        <taxon>Bacteria</taxon>
        <taxon>Pseudomonadati</taxon>
        <taxon>Bacteroidota</taxon>
        <taxon>Flavobacteriia</taxon>
        <taxon>Flavobacteriales</taxon>
        <taxon>Flavobacteriaceae</taxon>
        <taxon>Pricia</taxon>
    </lineage>
</organism>
<dbReference type="RefSeq" id="WP_091869938.1">
    <property type="nucleotide sequence ID" value="NZ_FNAO01000006.1"/>
</dbReference>
<evidence type="ECO:0000256" key="3">
    <source>
        <dbReference type="PIRSR" id="PIRSR620019-2"/>
    </source>
</evidence>
<evidence type="ECO:0000256" key="2">
    <source>
        <dbReference type="PIRSR" id="PIRSR620019-1"/>
    </source>
</evidence>
<keyword evidence="5" id="KW-0808">Transferase</keyword>